<dbReference type="EMBL" id="JAKUCV010002899">
    <property type="protein sequence ID" value="KAJ4841030.1"/>
    <property type="molecule type" value="Genomic_DNA"/>
</dbReference>
<dbReference type="SUPFAM" id="SSF52540">
    <property type="entry name" value="P-loop containing nucleoside triphosphate hydrolases"/>
    <property type="match status" value="1"/>
</dbReference>
<evidence type="ECO:0000313" key="1">
    <source>
        <dbReference type="EMBL" id="KAJ4841030.1"/>
    </source>
</evidence>
<dbReference type="PANTHER" id="PTHR37807">
    <property type="entry name" value="OS07G0160300 PROTEIN"/>
    <property type="match status" value="1"/>
</dbReference>
<reference evidence="1" key="2">
    <citation type="journal article" date="2023" name="Plants (Basel)">
        <title>Annotation of the Turnera subulata (Passifloraceae) Draft Genome Reveals the S-Locus Evolved after the Divergence of Turneroideae from Passifloroideae in a Stepwise Manner.</title>
        <authorList>
            <person name="Henning P.M."/>
            <person name="Roalson E.H."/>
            <person name="Mir W."/>
            <person name="McCubbin A.G."/>
            <person name="Shore J.S."/>
        </authorList>
    </citation>
    <scope>NUCLEOTIDE SEQUENCE</scope>
    <source>
        <strain evidence="1">F60SS</strain>
    </source>
</reference>
<dbReference type="PANTHER" id="PTHR37807:SF3">
    <property type="entry name" value="OS07G0160300 PROTEIN"/>
    <property type="match status" value="1"/>
</dbReference>
<comment type="caution">
    <text evidence="1">The sequence shown here is derived from an EMBL/GenBank/DDBJ whole genome shotgun (WGS) entry which is preliminary data.</text>
</comment>
<dbReference type="AlphaFoldDB" id="A0A9Q0G0C4"/>
<keyword evidence="2" id="KW-1185">Reference proteome</keyword>
<sequence>MKIPQTIIAMKGHPGTGKSTLALSLASSLKISLLDKDDVRDCTASLQQQPAMASLLNDLSYDVIWQVASTQLRLGLSVVLDSPLSRRAHLDQLLRLASSSGAGLLIVECRPGDEAEWRRRLEQRKGAGSSSSWSWHKPCTWEEMERLLEGYAGCTEYEVGDVPKLVVDTTAPVGIEEIVCQVEEFIIVSHQSRPPPPPP</sequence>
<dbReference type="Gene3D" id="3.40.50.300">
    <property type="entry name" value="P-loop containing nucleotide triphosphate hydrolases"/>
    <property type="match status" value="1"/>
</dbReference>
<protein>
    <recommendedName>
        <fullName evidence="3">AAA+ ATPase domain-containing protein</fullName>
    </recommendedName>
</protein>
<evidence type="ECO:0008006" key="3">
    <source>
        <dbReference type="Google" id="ProtNLM"/>
    </source>
</evidence>
<accession>A0A9Q0G0C4</accession>
<name>A0A9Q0G0C4_9ROSI</name>
<evidence type="ECO:0000313" key="2">
    <source>
        <dbReference type="Proteomes" id="UP001141552"/>
    </source>
</evidence>
<dbReference type="InterPro" id="IPR027417">
    <property type="entry name" value="P-loop_NTPase"/>
</dbReference>
<dbReference type="OrthoDB" id="342190at2759"/>
<reference evidence="1" key="1">
    <citation type="submission" date="2022-02" db="EMBL/GenBank/DDBJ databases">
        <authorList>
            <person name="Henning P.M."/>
            <person name="McCubbin A.G."/>
            <person name="Shore J.S."/>
        </authorList>
    </citation>
    <scope>NUCLEOTIDE SEQUENCE</scope>
    <source>
        <strain evidence="1">F60SS</strain>
        <tissue evidence="1">Leaves</tissue>
    </source>
</reference>
<dbReference type="Proteomes" id="UP001141552">
    <property type="component" value="Unassembled WGS sequence"/>
</dbReference>
<gene>
    <name evidence="1" type="ORF">Tsubulata_030988</name>
</gene>
<dbReference type="Pfam" id="PF13671">
    <property type="entry name" value="AAA_33"/>
    <property type="match status" value="1"/>
</dbReference>
<organism evidence="1 2">
    <name type="scientific">Turnera subulata</name>
    <dbReference type="NCBI Taxonomy" id="218843"/>
    <lineage>
        <taxon>Eukaryota</taxon>
        <taxon>Viridiplantae</taxon>
        <taxon>Streptophyta</taxon>
        <taxon>Embryophyta</taxon>
        <taxon>Tracheophyta</taxon>
        <taxon>Spermatophyta</taxon>
        <taxon>Magnoliopsida</taxon>
        <taxon>eudicotyledons</taxon>
        <taxon>Gunneridae</taxon>
        <taxon>Pentapetalae</taxon>
        <taxon>rosids</taxon>
        <taxon>fabids</taxon>
        <taxon>Malpighiales</taxon>
        <taxon>Passifloraceae</taxon>
        <taxon>Turnera</taxon>
    </lineage>
</organism>
<proteinExistence type="predicted"/>